<dbReference type="PRINTS" id="PR00081">
    <property type="entry name" value="GDHRDH"/>
</dbReference>
<dbReference type="InterPro" id="IPR020904">
    <property type="entry name" value="Sc_DH/Rdtase_CS"/>
</dbReference>
<gene>
    <name evidence="3" type="ORF">DQP58_08085</name>
</gene>
<dbReference type="GO" id="GO:0016491">
    <property type="term" value="F:oxidoreductase activity"/>
    <property type="evidence" value="ECO:0007669"/>
    <property type="project" value="UniProtKB-KW"/>
</dbReference>
<dbReference type="Gene3D" id="3.40.50.720">
    <property type="entry name" value="NAD(P)-binding Rossmann-like Domain"/>
    <property type="match status" value="1"/>
</dbReference>
<dbReference type="GO" id="GO:0016020">
    <property type="term" value="C:membrane"/>
    <property type="evidence" value="ECO:0007669"/>
    <property type="project" value="TreeGrafter"/>
</dbReference>
<proteinExistence type="inferred from homology"/>
<dbReference type="PROSITE" id="PS00061">
    <property type="entry name" value="ADH_SHORT"/>
    <property type="match status" value="1"/>
</dbReference>
<dbReference type="InterPro" id="IPR036291">
    <property type="entry name" value="NAD(P)-bd_dom_sf"/>
</dbReference>
<reference evidence="3 4" key="1">
    <citation type="submission" date="2018-06" db="EMBL/GenBank/DDBJ databases">
        <title>NTM in soil in Japan.</title>
        <authorList>
            <person name="Ohya K."/>
        </authorList>
    </citation>
    <scope>NUCLEOTIDE SEQUENCE [LARGE SCALE GENOMIC DNA]</scope>
    <source>
        <strain evidence="3 4">GF76</strain>
    </source>
</reference>
<dbReference type="EMBL" id="QMEU01000015">
    <property type="protein sequence ID" value="RAU97433.1"/>
    <property type="molecule type" value="Genomic_DNA"/>
</dbReference>
<dbReference type="Proteomes" id="UP000250347">
    <property type="component" value="Unassembled WGS sequence"/>
</dbReference>
<evidence type="ECO:0000313" key="4">
    <source>
        <dbReference type="Proteomes" id="UP000250347"/>
    </source>
</evidence>
<organism evidence="3 4">
    <name type="scientific">Mycobacterium colombiense</name>
    <dbReference type="NCBI Taxonomy" id="339268"/>
    <lineage>
        <taxon>Bacteria</taxon>
        <taxon>Bacillati</taxon>
        <taxon>Actinomycetota</taxon>
        <taxon>Actinomycetes</taxon>
        <taxon>Mycobacteriales</taxon>
        <taxon>Mycobacteriaceae</taxon>
        <taxon>Mycobacterium</taxon>
        <taxon>Mycobacterium avium complex (MAC)</taxon>
    </lineage>
</organism>
<evidence type="ECO:0000256" key="2">
    <source>
        <dbReference type="ARBA" id="ARBA00023002"/>
    </source>
</evidence>
<dbReference type="PANTHER" id="PTHR44196">
    <property type="entry name" value="DEHYDROGENASE/REDUCTASE SDR FAMILY MEMBER 7B"/>
    <property type="match status" value="1"/>
</dbReference>
<accession>A0A329KPV2</accession>
<comment type="caution">
    <text evidence="3">The sequence shown here is derived from an EMBL/GenBank/DDBJ whole genome shotgun (WGS) entry which is preliminary data.</text>
</comment>
<dbReference type="SUPFAM" id="SSF51735">
    <property type="entry name" value="NAD(P)-binding Rossmann-fold domains"/>
    <property type="match status" value="1"/>
</dbReference>
<evidence type="ECO:0000256" key="1">
    <source>
        <dbReference type="ARBA" id="ARBA00006484"/>
    </source>
</evidence>
<evidence type="ECO:0000313" key="3">
    <source>
        <dbReference type="EMBL" id="RAU97433.1"/>
    </source>
</evidence>
<dbReference type="RefSeq" id="WP_112707914.1">
    <property type="nucleotide sequence ID" value="NZ_QMEU01000015.1"/>
</dbReference>
<dbReference type="PANTHER" id="PTHR44196:SF1">
    <property type="entry name" value="DEHYDROGENASE_REDUCTASE SDR FAMILY MEMBER 7B"/>
    <property type="match status" value="1"/>
</dbReference>
<dbReference type="AlphaFoldDB" id="A0A329KPV2"/>
<dbReference type="InterPro" id="IPR002347">
    <property type="entry name" value="SDR_fam"/>
</dbReference>
<name>A0A329KPV2_9MYCO</name>
<keyword evidence="2" id="KW-0560">Oxidoreductase</keyword>
<sequence length="292" mass="31436">MGQSRKMRDKVVVVTGASQGLGQFLSMELAAQGAHVVLVARNQARLEAVRDQIAAAGGTALSVPSDVTDEADCDRMVEQTVSRFGGIDVLVLNAGSATYGRLDELHSFTPIRDSMAINFFGAAYPTYRALDHLIARKGLIAYVTSGSGHLPMAGYLGYTTSKHAMNGFFEALRLEMIPHGVDVLAINPGDMYSDDGAGRTFFGPDGNQHKIDLSIKRTNDITRVPASAVATQAAKAITDRRRELDLSPAIQKLGTVARAITPALVDRVIYRKVTRMRSAFAAEEGLLGDQQR</sequence>
<dbReference type="NCBIfam" id="NF004825">
    <property type="entry name" value="PRK06181.1"/>
    <property type="match status" value="1"/>
</dbReference>
<comment type="similarity">
    <text evidence="1">Belongs to the short-chain dehydrogenases/reductases (SDR) family.</text>
</comment>
<dbReference type="Pfam" id="PF00106">
    <property type="entry name" value="adh_short"/>
    <property type="match status" value="1"/>
</dbReference>
<protein>
    <submittedName>
        <fullName evidence="3">Short chain dehydrogenase</fullName>
    </submittedName>
</protein>